<feature type="transmembrane region" description="Helical" evidence="1">
    <location>
        <begin position="176"/>
        <end position="194"/>
    </location>
</feature>
<reference evidence="2 3" key="1">
    <citation type="submission" date="2020-10" db="EMBL/GenBank/DDBJ databases">
        <title>Nocardioides sp. isolated from sludge.</title>
        <authorList>
            <person name="Zhang X."/>
        </authorList>
    </citation>
    <scope>NUCLEOTIDE SEQUENCE [LARGE SCALE GENOMIC DNA]</scope>
    <source>
        <strain evidence="2 3">Y6</strain>
    </source>
</reference>
<feature type="transmembrane region" description="Helical" evidence="1">
    <location>
        <begin position="201"/>
        <end position="223"/>
    </location>
</feature>
<dbReference type="PANTHER" id="PTHR41771:SF1">
    <property type="entry name" value="MEMBRANE PROTEIN"/>
    <property type="match status" value="1"/>
</dbReference>
<protein>
    <submittedName>
        <fullName evidence="2">YibE/F family protein</fullName>
    </submittedName>
</protein>
<keyword evidence="1" id="KW-1133">Transmembrane helix</keyword>
<feature type="transmembrane region" description="Helical" evidence="1">
    <location>
        <begin position="301"/>
        <end position="323"/>
    </location>
</feature>
<name>A0ABR9RPY6_9ACTN</name>
<dbReference type="EMBL" id="JADCSA010000002">
    <property type="protein sequence ID" value="MBE7323568.1"/>
    <property type="molecule type" value="Genomic_DNA"/>
</dbReference>
<evidence type="ECO:0000313" key="2">
    <source>
        <dbReference type="EMBL" id="MBE7323568.1"/>
    </source>
</evidence>
<dbReference type="Proteomes" id="UP000756387">
    <property type="component" value="Unassembled WGS sequence"/>
</dbReference>
<evidence type="ECO:0000313" key="3">
    <source>
        <dbReference type="Proteomes" id="UP000756387"/>
    </source>
</evidence>
<proteinExistence type="predicted"/>
<keyword evidence="1" id="KW-0812">Transmembrane</keyword>
<feature type="transmembrane region" description="Helical" evidence="1">
    <location>
        <begin position="126"/>
        <end position="143"/>
    </location>
</feature>
<feature type="transmembrane region" description="Helical" evidence="1">
    <location>
        <begin position="243"/>
        <end position="263"/>
    </location>
</feature>
<organism evidence="2 3">
    <name type="scientific">Nocardioides malaquae</name>
    <dbReference type="NCBI Taxonomy" id="2773426"/>
    <lineage>
        <taxon>Bacteria</taxon>
        <taxon>Bacillati</taxon>
        <taxon>Actinomycetota</taxon>
        <taxon>Actinomycetes</taxon>
        <taxon>Propionibacteriales</taxon>
        <taxon>Nocardioidaceae</taxon>
        <taxon>Nocardioides</taxon>
    </lineage>
</organism>
<dbReference type="Pfam" id="PF07907">
    <property type="entry name" value="YibE_F"/>
    <property type="match status" value="1"/>
</dbReference>
<accession>A0ABR9RPY6</accession>
<gene>
    <name evidence="2" type="ORF">IEQ44_02735</name>
</gene>
<dbReference type="InterPro" id="IPR012507">
    <property type="entry name" value="YibE_F"/>
</dbReference>
<evidence type="ECO:0000256" key="1">
    <source>
        <dbReference type="SAM" id="Phobius"/>
    </source>
</evidence>
<comment type="caution">
    <text evidence="2">The sequence shown here is derived from an EMBL/GenBank/DDBJ whole genome shotgun (WGS) entry which is preliminary data.</text>
</comment>
<keyword evidence="3" id="KW-1185">Reference proteome</keyword>
<feature type="transmembrane region" description="Helical" evidence="1">
    <location>
        <begin position="343"/>
        <end position="369"/>
    </location>
</feature>
<feature type="transmembrane region" description="Helical" evidence="1">
    <location>
        <begin position="150"/>
        <end position="170"/>
    </location>
</feature>
<dbReference type="PANTHER" id="PTHR41771">
    <property type="entry name" value="MEMBRANE PROTEIN-RELATED"/>
    <property type="match status" value="1"/>
</dbReference>
<keyword evidence="1" id="KW-0472">Membrane</keyword>
<sequence length="379" mass="38584">MRRWAVAVVAPFVVVTLVALALLWPGAVERETPEVAGAGQAGGTVVAVDREECPEPLPDDVNGCGSATVEVDEVDGAPVEVGARVETTLPNGTGAARIEVGHSVVLLHMSTPDGGTFSIVDHRRATGMWILAAAFVLAVVAFGRWRGVRSLLGLGVTFLVLLYFVVPGILEGSSPVAMALAGSAAIVLSVMYLTHGLTLSTTVALVGTLVSLALTGLLAWIAVAGLHLTGVTDDVSTTVGMDLGVDMGGLLLAGIMVGSLGVLDDVTVTQSETVTELARANPAYRAVDLYRAGGRVGRAHIASVINTIILAYAGSTLPLLVLIVANNPTLGAVVTDQVLAQEIVRSGVATLGLIAAVPVTTALAALVAARAVRGEETAS</sequence>